<reference evidence="2 3" key="1">
    <citation type="submission" date="2017-05" db="EMBL/GenBank/DDBJ databases">
        <authorList>
            <person name="Varghese N."/>
            <person name="Submissions S."/>
        </authorList>
    </citation>
    <scope>NUCLEOTIDE SEQUENCE [LARGE SCALE GENOMIC DNA]</scope>
    <source>
        <strain evidence="2 3">DSM 29982</strain>
    </source>
</reference>
<dbReference type="Proteomes" id="UP000319267">
    <property type="component" value="Unassembled WGS sequence"/>
</dbReference>
<sequence>MHPHSYNMVKTETIIAVANVPESSRFYQNLLGCKGAHGGETFEILTSGDTVILCLHKWGEHEHPTMASPNGGAANGLILFFRVDDLPAAFKNALELDASVEKGIHYNENSLKNQFTLWDPDHYYIIVSE</sequence>
<protein>
    <recommendedName>
        <fullName evidence="1">VOC domain-containing protein</fullName>
    </recommendedName>
</protein>
<dbReference type="PROSITE" id="PS51819">
    <property type="entry name" value="VOC"/>
    <property type="match status" value="1"/>
</dbReference>
<gene>
    <name evidence="2" type="ORF">SAMN06265220_11221</name>
</gene>
<dbReference type="InterPro" id="IPR029068">
    <property type="entry name" value="Glyas_Bleomycin-R_OHBP_Dase"/>
</dbReference>
<feature type="domain" description="VOC" evidence="1">
    <location>
        <begin position="5"/>
        <end position="129"/>
    </location>
</feature>
<keyword evidence="3" id="KW-1185">Reference proteome</keyword>
<organism evidence="2 3">
    <name type="scientific">Flavobacterium nitrogenifigens</name>
    <dbReference type="NCBI Taxonomy" id="1617283"/>
    <lineage>
        <taxon>Bacteria</taxon>
        <taxon>Pseudomonadati</taxon>
        <taxon>Bacteroidota</taxon>
        <taxon>Flavobacteriia</taxon>
        <taxon>Flavobacteriales</taxon>
        <taxon>Flavobacteriaceae</taxon>
        <taxon>Flavobacterium</taxon>
    </lineage>
</organism>
<dbReference type="AlphaFoldDB" id="A0A521FGS0"/>
<dbReference type="Pfam" id="PF00903">
    <property type="entry name" value="Glyoxalase"/>
    <property type="match status" value="1"/>
</dbReference>
<dbReference type="EMBL" id="FXTQ01000012">
    <property type="protein sequence ID" value="SMO95325.1"/>
    <property type="molecule type" value="Genomic_DNA"/>
</dbReference>
<name>A0A521FGS0_9FLAO</name>
<dbReference type="InterPro" id="IPR004360">
    <property type="entry name" value="Glyas_Fos-R_dOase_dom"/>
</dbReference>
<evidence type="ECO:0000313" key="2">
    <source>
        <dbReference type="EMBL" id="SMO95325.1"/>
    </source>
</evidence>
<dbReference type="SUPFAM" id="SSF54593">
    <property type="entry name" value="Glyoxalase/Bleomycin resistance protein/Dihydroxybiphenyl dioxygenase"/>
    <property type="match status" value="1"/>
</dbReference>
<proteinExistence type="predicted"/>
<evidence type="ECO:0000259" key="1">
    <source>
        <dbReference type="PROSITE" id="PS51819"/>
    </source>
</evidence>
<accession>A0A521FGS0</accession>
<evidence type="ECO:0000313" key="3">
    <source>
        <dbReference type="Proteomes" id="UP000319267"/>
    </source>
</evidence>
<dbReference type="Gene3D" id="3.10.180.10">
    <property type="entry name" value="2,3-Dihydroxybiphenyl 1,2-Dioxygenase, domain 1"/>
    <property type="match status" value="1"/>
</dbReference>
<dbReference type="InterPro" id="IPR037523">
    <property type="entry name" value="VOC_core"/>
</dbReference>